<evidence type="ECO:0000256" key="2">
    <source>
        <dbReference type="ARBA" id="ARBA00022670"/>
    </source>
</evidence>
<keyword evidence="4" id="KW-0378">Hydrolase</keyword>
<evidence type="ECO:0000313" key="6">
    <source>
        <dbReference type="EMBL" id="CAK9186785.1"/>
    </source>
</evidence>
<evidence type="ECO:0008006" key="8">
    <source>
        <dbReference type="Google" id="ProtNLM"/>
    </source>
</evidence>
<sequence length="336" mass="38114">MRYQLNQPLSIADKEDCQVSIAGNLEQRPQTKCAERMKENEHRFYGKSIPLGSMEEAMRNDSIRGCFNSAQVLADYAELLIYLKEKLSAENCPIIVIGASYGGRVRSFILRPSNKSYELKDNLDLTYTEAAQYNAPPTSPVTVVCGGIDEESEGSDILSRIFAGVVAVEGKQDCCDIMEYDSPIQTDGWRWQTCTEMVIPIGRGGNNSMFPPEPFNLKRFIRNCKRMYGVQPRPRWVTSYYGGHDIKLILHRFASNIIFSNGLRDPYSSDGVLKHISDTIIAINTVNGSHCLDIKQLEQSDPEWLVMQRRLEAEVIEGWITKYYADLLAFRKLKDV</sequence>
<dbReference type="GO" id="GO:0006508">
    <property type="term" value="P:proteolysis"/>
    <property type="evidence" value="ECO:0007669"/>
    <property type="project" value="UniProtKB-KW"/>
</dbReference>
<comment type="caution">
    <text evidence="6">The sequence shown here is derived from an EMBL/GenBank/DDBJ whole genome shotgun (WGS) entry which is preliminary data.</text>
</comment>
<gene>
    <name evidence="6" type="ORF">ILEXP_LOCUS57285</name>
</gene>
<name>A0ABC8V0D4_9AQUA</name>
<proteinExistence type="inferred from homology"/>
<comment type="similarity">
    <text evidence="1">Belongs to the peptidase S28 family.</text>
</comment>
<accession>A0ABC8V0D4</accession>
<keyword evidence="2" id="KW-0645">Protease</keyword>
<keyword evidence="5" id="KW-0325">Glycoprotein</keyword>
<dbReference type="Pfam" id="PF05577">
    <property type="entry name" value="Peptidase_S28"/>
    <property type="match status" value="2"/>
</dbReference>
<dbReference type="InterPro" id="IPR029058">
    <property type="entry name" value="AB_hydrolase_fold"/>
</dbReference>
<evidence type="ECO:0000256" key="4">
    <source>
        <dbReference type="ARBA" id="ARBA00022801"/>
    </source>
</evidence>
<organism evidence="6 7">
    <name type="scientific">Ilex paraguariensis</name>
    <name type="common">yerba mate</name>
    <dbReference type="NCBI Taxonomy" id="185542"/>
    <lineage>
        <taxon>Eukaryota</taxon>
        <taxon>Viridiplantae</taxon>
        <taxon>Streptophyta</taxon>
        <taxon>Embryophyta</taxon>
        <taxon>Tracheophyta</taxon>
        <taxon>Spermatophyta</taxon>
        <taxon>Magnoliopsida</taxon>
        <taxon>eudicotyledons</taxon>
        <taxon>Gunneridae</taxon>
        <taxon>Pentapetalae</taxon>
        <taxon>asterids</taxon>
        <taxon>campanulids</taxon>
        <taxon>Aquifoliales</taxon>
        <taxon>Aquifoliaceae</taxon>
        <taxon>Ilex</taxon>
    </lineage>
</organism>
<keyword evidence="7" id="KW-1185">Reference proteome</keyword>
<dbReference type="GO" id="GO:0008233">
    <property type="term" value="F:peptidase activity"/>
    <property type="evidence" value="ECO:0007669"/>
    <property type="project" value="UniProtKB-KW"/>
</dbReference>
<dbReference type="PANTHER" id="PTHR11010">
    <property type="entry name" value="PROTEASE S28 PRO-X CARBOXYPEPTIDASE-RELATED"/>
    <property type="match status" value="1"/>
</dbReference>
<evidence type="ECO:0000256" key="1">
    <source>
        <dbReference type="ARBA" id="ARBA00011079"/>
    </source>
</evidence>
<dbReference type="EMBL" id="CAUOFW020009713">
    <property type="protein sequence ID" value="CAK9186785.1"/>
    <property type="molecule type" value="Genomic_DNA"/>
</dbReference>
<dbReference type="Gene3D" id="3.40.50.1820">
    <property type="entry name" value="alpha/beta hydrolase"/>
    <property type="match status" value="1"/>
</dbReference>
<dbReference type="InterPro" id="IPR008758">
    <property type="entry name" value="Peptidase_S28"/>
</dbReference>
<dbReference type="Proteomes" id="UP001642360">
    <property type="component" value="Unassembled WGS sequence"/>
</dbReference>
<keyword evidence="3" id="KW-0732">Signal</keyword>
<evidence type="ECO:0000256" key="3">
    <source>
        <dbReference type="ARBA" id="ARBA00022729"/>
    </source>
</evidence>
<evidence type="ECO:0000256" key="5">
    <source>
        <dbReference type="ARBA" id="ARBA00023180"/>
    </source>
</evidence>
<protein>
    <recommendedName>
        <fullName evidence="8">Lysosomal Pro-X carboxypeptidase</fullName>
    </recommendedName>
</protein>
<dbReference type="PANTHER" id="PTHR11010:SF110">
    <property type="entry name" value="PROLYLCARBOXYPEPTIDASE-LIKE PROTEIN-RELATED"/>
    <property type="match status" value="1"/>
</dbReference>
<evidence type="ECO:0000313" key="7">
    <source>
        <dbReference type="Proteomes" id="UP001642360"/>
    </source>
</evidence>
<reference evidence="6 7" key="1">
    <citation type="submission" date="2024-02" db="EMBL/GenBank/DDBJ databases">
        <authorList>
            <person name="Vignale AGUSTIN F."/>
            <person name="Sosa J E."/>
            <person name="Modenutti C."/>
        </authorList>
    </citation>
    <scope>NUCLEOTIDE SEQUENCE [LARGE SCALE GENOMIC DNA]</scope>
</reference>
<dbReference type="AlphaFoldDB" id="A0ABC8V0D4"/>